<feature type="transmembrane region" description="Helical" evidence="5">
    <location>
        <begin position="73"/>
        <end position="95"/>
    </location>
</feature>
<keyword evidence="8" id="KW-1185">Reference proteome</keyword>
<organism evidence="7 8">
    <name type="scientific">Nonomuraea cavernae</name>
    <dbReference type="NCBI Taxonomy" id="2045107"/>
    <lineage>
        <taxon>Bacteria</taxon>
        <taxon>Bacillati</taxon>
        <taxon>Actinomycetota</taxon>
        <taxon>Actinomycetes</taxon>
        <taxon>Streptosporangiales</taxon>
        <taxon>Streptosporangiaceae</taxon>
        <taxon>Nonomuraea</taxon>
    </lineage>
</organism>
<proteinExistence type="predicted"/>
<accession>A0A917Z120</accession>
<comment type="caution">
    <text evidence="7">The sequence shown here is derived from an EMBL/GenBank/DDBJ whole genome shotgun (WGS) entry which is preliminary data.</text>
</comment>
<feature type="transmembrane region" description="Helical" evidence="5">
    <location>
        <begin position="45"/>
        <end position="67"/>
    </location>
</feature>
<evidence type="ECO:0000256" key="3">
    <source>
        <dbReference type="ARBA" id="ARBA00022989"/>
    </source>
</evidence>
<reference evidence="7" key="1">
    <citation type="journal article" date="2014" name="Int. J. Syst. Evol. Microbiol.">
        <title>Complete genome sequence of Corynebacterium casei LMG S-19264T (=DSM 44701T), isolated from a smear-ripened cheese.</title>
        <authorList>
            <consortium name="US DOE Joint Genome Institute (JGI-PGF)"/>
            <person name="Walter F."/>
            <person name="Albersmeier A."/>
            <person name="Kalinowski J."/>
            <person name="Ruckert C."/>
        </authorList>
    </citation>
    <scope>NUCLEOTIDE SEQUENCE</scope>
    <source>
        <strain evidence="7">CGMCC 4.7368</strain>
    </source>
</reference>
<dbReference type="Proteomes" id="UP000646523">
    <property type="component" value="Unassembled WGS sequence"/>
</dbReference>
<dbReference type="GO" id="GO:0016020">
    <property type="term" value="C:membrane"/>
    <property type="evidence" value="ECO:0007669"/>
    <property type="project" value="UniProtKB-SubCell"/>
</dbReference>
<dbReference type="InterPro" id="IPR009908">
    <property type="entry name" value="Methylamine_util_MauE"/>
</dbReference>
<evidence type="ECO:0000256" key="4">
    <source>
        <dbReference type="ARBA" id="ARBA00023136"/>
    </source>
</evidence>
<evidence type="ECO:0000313" key="7">
    <source>
        <dbReference type="EMBL" id="GGO72211.1"/>
    </source>
</evidence>
<gene>
    <name evidence="7" type="ORF">GCM10012289_39730</name>
</gene>
<evidence type="ECO:0000259" key="6">
    <source>
        <dbReference type="Pfam" id="PF07291"/>
    </source>
</evidence>
<sequence>MAEAGIAALLLTFPLSGILLWAGLEKLRERGQFMGTLAQLGFAGRAGSLLAVAVPVAEIVTGAGLVLVPSATWPVASVAGLGVLFAVAGLLALRTGRNITCSCLGAGGSMLGRRQIGLLPAWLGVAAALYLLAPDWPAAQGIQSTPVAIVVEEGRFTRATTVPSSRQLYALLESLRANRTIEVGGPSSLEVK</sequence>
<evidence type="ECO:0000313" key="8">
    <source>
        <dbReference type="Proteomes" id="UP000646523"/>
    </source>
</evidence>
<protein>
    <recommendedName>
        <fullName evidence="6">Methylamine utilisation protein MauE domain-containing protein</fullName>
    </recommendedName>
</protein>
<evidence type="ECO:0000256" key="2">
    <source>
        <dbReference type="ARBA" id="ARBA00022692"/>
    </source>
</evidence>
<keyword evidence="4 5" id="KW-0472">Membrane</keyword>
<dbReference type="Pfam" id="PF07291">
    <property type="entry name" value="MauE"/>
    <property type="match status" value="1"/>
</dbReference>
<dbReference type="EMBL" id="BMNH01000011">
    <property type="protein sequence ID" value="GGO72211.1"/>
    <property type="molecule type" value="Genomic_DNA"/>
</dbReference>
<name>A0A917Z120_9ACTN</name>
<reference evidence="7" key="2">
    <citation type="submission" date="2020-09" db="EMBL/GenBank/DDBJ databases">
        <authorList>
            <person name="Sun Q."/>
            <person name="Zhou Y."/>
        </authorList>
    </citation>
    <scope>NUCLEOTIDE SEQUENCE</scope>
    <source>
        <strain evidence="7">CGMCC 4.7368</strain>
    </source>
</reference>
<evidence type="ECO:0000256" key="1">
    <source>
        <dbReference type="ARBA" id="ARBA00004141"/>
    </source>
</evidence>
<dbReference type="GO" id="GO:0030416">
    <property type="term" value="P:methylamine metabolic process"/>
    <property type="evidence" value="ECO:0007669"/>
    <property type="project" value="InterPro"/>
</dbReference>
<feature type="transmembrane region" description="Helical" evidence="5">
    <location>
        <begin position="6"/>
        <end position="24"/>
    </location>
</feature>
<comment type="subcellular location">
    <subcellularLocation>
        <location evidence="1">Membrane</location>
        <topology evidence="1">Multi-pass membrane protein</topology>
    </subcellularLocation>
</comment>
<keyword evidence="2 5" id="KW-0812">Transmembrane</keyword>
<evidence type="ECO:0000256" key="5">
    <source>
        <dbReference type="SAM" id="Phobius"/>
    </source>
</evidence>
<feature type="domain" description="Methylamine utilisation protein MauE" evidence="6">
    <location>
        <begin position="7"/>
        <end position="124"/>
    </location>
</feature>
<dbReference type="AlphaFoldDB" id="A0A917Z120"/>
<keyword evidence="3 5" id="KW-1133">Transmembrane helix</keyword>